<dbReference type="NCBIfam" id="NF009150">
    <property type="entry name" value="PRK12497.1-3"/>
    <property type="match status" value="1"/>
</dbReference>
<dbReference type="Gene3D" id="3.40.1350.10">
    <property type="match status" value="1"/>
</dbReference>
<dbReference type="STRING" id="1209989.TepRe1_1206"/>
<sequence>MNTKEIGAAGEKYAAEYLKKKNYEILQMNFSCRYGEIDIVARDRKNIVFIEVKTRRSTNYGKGMEAVNYNKQQKIKKVALYYLKGNSPGFYDIRFDVIDILIVDEYIVEIEHIENAF</sequence>
<dbReference type="InterPro" id="IPR011335">
    <property type="entry name" value="Restrct_endonuc-II-like"/>
</dbReference>
<dbReference type="HOGENOM" id="CLU_115353_3_1_9"/>
<evidence type="ECO:0000313" key="4">
    <source>
        <dbReference type="Proteomes" id="UP000010802"/>
    </source>
</evidence>
<reference evidence="4" key="1">
    <citation type="journal article" date="2013" name="Genome Announc.">
        <title>First genome sequence of a syntrophic acetate-oxidizing bacterium, Tepidanaerobacter acetatoxydans strain Re1.</title>
        <authorList>
            <person name="Manzoor S."/>
            <person name="Bongcam-Rudloff E."/>
            <person name="Schnurer A."/>
            <person name="Muller B."/>
        </authorList>
    </citation>
    <scope>NUCLEOTIDE SEQUENCE [LARGE SCALE GENOMIC DNA]</scope>
    <source>
        <strain evidence="4">Re1</strain>
    </source>
</reference>
<dbReference type="PANTHER" id="PTHR34039">
    <property type="entry name" value="UPF0102 PROTEIN YRAN"/>
    <property type="match status" value="1"/>
</dbReference>
<dbReference type="eggNOG" id="COG0792">
    <property type="taxonomic scope" value="Bacteria"/>
</dbReference>
<dbReference type="NCBIfam" id="TIGR00252">
    <property type="entry name" value="YraN family protein"/>
    <property type="match status" value="1"/>
</dbReference>
<dbReference type="KEGG" id="tae:TepiRe1_1316"/>
<dbReference type="InterPro" id="IPR011856">
    <property type="entry name" value="tRNA_endonuc-like_dom_sf"/>
</dbReference>
<dbReference type="Pfam" id="PF02021">
    <property type="entry name" value="UPF0102"/>
    <property type="match status" value="1"/>
</dbReference>
<dbReference type="CDD" id="cd20736">
    <property type="entry name" value="PoNe_Nuclease"/>
    <property type="match status" value="1"/>
</dbReference>
<dbReference type="KEGG" id="tep:TepRe1_1206"/>
<keyword evidence="4" id="KW-1185">Reference proteome</keyword>
<protein>
    <recommendedName>
        <fullName evidence="2">UPF0102 protein TEPIRE1_1316</fullName>
    </recommendedName>
</protein>
<dbReference type="OrthoDB" id="9802516at2"/>
<dbReference type="PANTHER" id="PTHR34039:SF1">
    <property type="entry name" value="UPF0102 PROTEIN YRAN"/>
    <property type="match status" value="1"/>
</dbReference>
<dbReference type="InterPro" id="IPR003509">
    <property type="entry name" value="UPF0102_YraN-like"/>
</dbReference>
<organism evidence="3 4">
    <name type="scientific">Tepidanaerobacter acetatoxydans (strain DSM 21804 / JCM 16047 / Re1)</name>
    <dbReference type="NCBI Taxonomy" id="1209989"/>
    <lineage>
        <taxon>Bacteria</taxon>
        <taxon>Bacillati</taxon>
        <taxon>Bacillota</taxon>
        <taxon>Clostridia</taxon>
        <taxon>Thermosediminibacterales</taxon>
        <taxon>Tepidanaerobacteraceae</taxon>
        <taxon>Tepidanaerobacter</taxon>
    </lineage>
</organism>
<dbReference type="EMBL" id="HF563609">
    <property type="protein sequence ID" value="CDI40648.1"/>
    <property type="molecule type" value="Genomic_DNA"/>
</dbReference>
<gene>
    <name evidence="3" type="ordered locus">TEPIRE1_1316</name>
</gene>
<dbReference type="Proteomes" id="UP000010802">
    <property type="component" value="Chromosome"/>
</dbReference>
<evidence type="ECO:0000256" key="2">
    <source>
        <dbReference type="HAMAP-Rule" id="MF_00048"/>
    </source>
</evidence>
<name>F4LTM2_TEPAE</name>
<dbReference type="AlphaFoldDB" id="F4LTM2"/>
<dbReference type="HAMAP" id="MF_00048">
    <property type="entry name" value="UPF0102"/>
    <property type="match status" value="1"/>
</dbReference>
<evidence type="ECO:0000256" key="1">
    <source>
        <dbReference type="ARBA" id="ARBA00006738"/>
    </source>
</evidence>
<comment type="similarity">
    <text evidence="1 2">Belongs to the UPF0102 family.</text>
</comment>
<evidence type="ECO:0000313" key="3">
    <source>
        <dbReference type="EMBL" id="CDI40648.1"/>
    </source>
</evidence>
<proteinExistence type="inferred from homology"/>
<dbReference type="SUPFAM" id="SSF52980">
    <property type="entry name" value="Restriction endonuclease-like"/>
    <property type="match status" value="1"/>
</dbReference>
<accession>F4LTM2</accession>
<dbReference type="RefSeq" id="WP_013778275.1">
    <property type="nucleotide sequence ID" value="NC_015519.1"/>
</dbReference>
<dbReference type="NCBIfam" id="NF009154">
    <property type="entry name" value="PRK12497.3-3"/>
    <property type="match status" value="1"/>
</dbReference>
<dbReference type="GO" id="GO:0003676">
    <property type="term" value="F:nucleic acid binding"/>
    <property type="evidence" value="ECO:0007669"/>
    <property type="project" value="InterPro"/>
</dbReference>